<proteinExistence type="predicted"/>
<dbReference type="KEGG" id="vg:36841877"/>
<dbReference type="InterPro" id="IPR036770">
    <property type="entry name" value="Ankyrin_rpt-contain_sf"/>
</dbReference>
<dbReference type="Gene3D" id="1.25.40.20">
    <property type="entry name" value="Ankyrin repeat-containing domain"/>
    <property type="match status" value="1"/>
</dbReference>
<dbReference type="PANTHER" id="PTHR46586">
    <property type="entry name" value="ANKYRIN REPEAT-CONTAINING PROTEIN"/>
    <property type="match status" value="1"/>
</dbReference>
<evidence type="ECO:0000313" key="1">
    <source>
        <dbReference type="EMBL" id="AVK77422.1"/>
    </source>
</evidence>
<reference evidence="1" key="1">
    <citation type="journal article" date="2018" name="Nat. Commun.">
        <title>Diversity and evolution of the emerging Pandoraviridae family.</title>
        <authorList>
            <person name="Legendre M."/>
            <person name="Fabre E."/>
            <person name="Poirot O."/>
            <person name="Jeudy S."/>
            <person name="Lartigue A."/>
            <person name="Alempic J.M."/>
            <person name="Beucher L."/>
            <person name="Philippe N."/>
            <person name="Bertaux L."/>
            <person name="Christo-Foroux E."/>
            <person name="Labadie K."/>
            <person name="Coute Y."/>
            <person name="Abergel C."/>
            <person name="Claverie J.M."/>
        </authorList>
    </citation>
    <scope>NUCLEOTIDE SEQUENCE [LARGE SCALE GENOMIC DNA]</scope>
    <source>
        <strain evidence="1">Macleodensis</strain>
    </source>
</reference>
<dbReference type="GeneID" id="36841877"/>
<dbReference type="SUPFAM" id="SSF48403">
    <property type="entry name" value="Ankyrin repeat"/>
    <property type="match status" value="1"/>
</dbReference>
<accession>A0A2U7UG53</accession>
<protein>
    <submittedName>
        <fullName evidence="1">Ankyrin repeat domain containing protein</fullName>
    </submittedName>
</protein>
<dbReference type="Proteomes" id="UP000249758">
    <property type="component" value="Segment"/>
</dbReference>
<gene>
    <name evidence="1" type="ORF">pmac_cds_734</name>
</gene>
<organism evidence="1">
    <name type="scientific">Pandoravirus macleodensis</name>
    <dbReference type="NCBI Taxonomy" id="2107707"/>
    <lineage>
        <taxon>Viruses</taxon>
        <taxon>Pandoravirus</taxon>
    </lineage>
</organism>
<dbReference type="RefSeq" id="YP_009481418.1">
    <property type="nucleotide sequence ID" value="NC_037665.1"/>
</dbReference>
<name>A0A2U7UG53_9VIRU</name>
<dbReference type="PANTHER" id="PTHR46586:SF3">
    <property type="entry name" value="ANKYRIN REPEAT-CONTAINING PROTEIN"/>
    <property type="match status" value="1"/>
</dbReference>
<dbReference type="EMBL" id="MG011691">
    <property type="protein sequence ID" value="AVK77422.1"/>
    <property type="molecule type" value="Genomic_DNA"/>
</dbReference>
<dbReference type="InterPro" id="IPR052050">
    <property type="entry name" value="SecEffector_AnkRepeat"/>
</dbReference>
<sequence>MVTVHEEDPGVAPCGWETLPTEMRRKVLLDRVSDRDLGSCLLAAASFHVLTERDLEARQYAYATVEGMCCAGDIKGLEYVLRHRPPPDDAVDWALCLYEADALGHAHTVAWILEHAPPPPRALVWKSLPTLFAAVDNDPMACRLFTFACAFINMSGTYDRTRAESANARMRAMLSDASDAEVEAALQKTRSAGAACDFIVASLRVPRQQKADPSCADDVVHLDADYRWCRAAGDHEQADVLQRKLADSFSEATVVDALIDSDRLDEAVSLATNSATLARTPVPVASSIIARVIEACAVRGRLALIESLAGTADNPTSPFDYNPLAFKIVRGAARGGHMSILEYAFERWPSVVYGESAIAHAVAGGHLDCVRWLCARGFACDKRKTWCPVRCANVSALTLALVARRKDMIDAMVDANGIDTAAQEAFDSAVAIGDMRSARTVCSIWPLVTTPTTTTTARPLSCVPVVLAIEEAFAADP</sequence>